<evidence type="ECO:0000313" key="2">
    <source>
        <dbReference type="Proteomes" id="UP001500383"/>
    </source>
</evidence>
<reference evidence="2" key="1">
    <citation type="journal article" date="2019" name="Int. J. Syst. Evol. Microbiol.">
        <title>The Global Catalogue of Microorganisms (GCM) 10K type strain sequencing project: providing services to taxonomists for standard genome sequencing and annotation.</title>
        <authorList>
            <consortium name="The Broad Institute Genomics Platform"/>
            <consortium name="The Broad Institute Genome Sequencing Center for Infectious Disease"/>
            <person name="Wu L."/>
            <person name="Ma J."/>
        </authorList>
    </citation>
    <scope>NUCLEOTIDE SEQUENCE [LARGE SCALE GENOMIC DNA]</scope>
    <source>
        <strain evidence="2">JCM 16002</strain>
    </source>
</reference>
<accession>A0ABP4UXI9</accession>
<dbReference type="Proteomes" id="UP001500383">
    <property type="component" value="Unassembled WGS sequence"/>
</dbReference>
<protein>
    <submittedName>
        <fullName evidence="1">Uncharacterized protein</fullName>
    </submittedName>
</protein>
<sequence length="82" mass="8706">MSTNSSAWTTTAVTPITDYVNTFQTSANRYYSEPCPAVLIQTNDQGSTRVVAAVMLPHGELRPAEDVKGYQGTDPIQAGAAA</sequence>
<comment type="caution">
    <text evidence="1">The sequence shown here is derived from an EMBL/GenBank/DDBJ whole genome shotgun (WGS) entry which is preliminary data.</text>
</comment>
<dbReference type="RefSeq" id="WP_182658105.1">
    <property type="nucleotide sequence ID" value="NZ_BAAAQG010000012.1"/>
</dbReference>
<proteinExistence type="predicted"/>
<name>A0ABP4UXI9_9ACTN</name>
<organism evidence="1 2">
    <name type="scientific">Dietzia cercidiphylli</name>
    <dbReference type="NCBI Taxonomy" id="498199"/>
    <lineage>
        <taxon>Bacteria</taxon>
        <taxon>Bacillati</taxon>
        <taxon>Actinomycetota</taxon>
        <taxon>Actinomycetes</taxon>
        <taxon>Mycobacteriales</taxon>
        <taxon>Dietziaceae</taxon>
        <taxon>Dietzia</taxon>
    </lineage>
</organism>
<dbReference type="EMBL" id="BAAAQG010000012">
    <property type="protein sequence ID" value="GAA1713872.1"/>
    <property type="molecule type" value="Genomic_DNA"/>
</dbReference>
<evidence type="ECO:0000313" key="1">
    <source>
        <dbReference type="EMBL" id="GAA1713872.1"/>
    </source>
</evidence>
<keyword evidence="2" id="KW-1185">Reference proteome</keyword>
<gene>
    <name evidence="1" type="ORF">GCM10009831_24440</name>
</gene>